<evidence type="ECO:0000256" key="4">
    <source>
        <dbReference type="SAM" id="MobiDB-lite"/>
    </source>
</evidence>
<dbReference type="PROSITE" id="PS50011">
    <property type="entry name" value="PROTEIN_KINASE_DOM"/>
    <property type="match status" value="1"/>
</dbReference>
<dbReference type="AlphaFoldDB" id="A0A1Q9DTA8"/>
<dbReference type="EMBL" id="LSRX01000398">
    <property type="protein sequence ID" value="OLP98404.1"/>
    <property type="molecule type" value="Genomic_DNA"/>
</dbReference>
<proteinExistence type="predicted"/>
<feature type="region of interest" description="Disordered" evidence="4">
    <location>
        <begin position="442"/>
        <end position="531"/>
    </location>
</feature>
<feature type="binding site" evidence="3">
    <location>
        <position position="116"/>
    </location>
    <ligand>
        <name>ATP</name>
        <dbReference type="ChEBI" id="CHEBI:30616"/>
    </ligand>
</feature>
<dbReference type="GO" id="GO:0004674">
    <property type="term" value="F:protein serine/threonine kinase activity"/>
    <property type="evidence" value="ECO:0007669"/>
    <property type="project" value="TreeGrafter"/>
</dbReference>
<feature type="signal peptide" evidence="5">
    <location>
        <begin position="1"/>
        <end position="19"/>
    </location>
</feature>
<dbReference type="InterPro" id="IPR017441">
    <property type="entry name" value="Protein_kinase_ATP_BS"/>
</dbReference>
<comment type="caution">
    <text evidence="7">The sequence shown here is derived from an EMBL/GenBank/DDBJ whole genome shotgun (WGS) entry which is preliminary data.</text>
</comment>
<dbReference type="GO" id="GO:0005524">
    <property type="term" value="F:ATP binding"/>
    <property type="evidence" value="ECO:0007669"/>
    <property type="project" value="UniProtKB-UniRule"/>
</dbReference>
<dbReference type="InterPro" id="IPR000719">
    <property type="entry name" value="Prot_kinase_dom"/>
</dbReference>
<keyword evidence="7" id="KW-0808">Transferase</keyword>
<dbReference type="GO" id="GO:0005737">
    <property type="term" value="C:cytoplasm"/>
    <property type="evidence" value="ECO:0007669"/>
    <property type="project" value="TreeGrafter"/>
</dbReference>
<dbReference type="SMART" id="SM00220">
    <property type="entry name" value="S_TKc"/>
    <property type="match status" value="1"/>
</dbReference>
<evidence type="ECO:0000259" key="6">
    <source>
        <dbReference type="PROSITE" id="PS50011"/>
    </source>
</evidence>
<feature type="compositionally biased region" description="Pro residues" evidence="4">
    <location>
        <begin position="454"/>
        <end position="472"/>
    </location>
</feature>
<dbReference type="PANTHER" id="PTHR44167">
    <property type="entry name" value="OVARIAN-SPECIFIC SERINE/THREONINE-PROTEIN KINASE LOK-RELATED"/>
    <property type="match status" value="1"/>
</dbReference>
<feature type="chain" id="PRO_5012435267" evidence="5">
    <location>
        <begin position="20"/>
        <end position="631"/>
    </location>
</feature>
<keyword evidence="5" id="KW-0732">Signal</keyword>
<evidence type="ECO:0000256" key="3">
    <source>
        <dbReference type="PROSITE-ProRule" id="PRU10141"/>
    </source>
</evidence>
<protein>
    <submittedName>
        <fullName evidence="7">Serine/threonine-protein kinase cst-1</fullName>
    </submittedName>
</protein>
<reference evidence="7 8" key="1">
    <citation type="submission" date="2016-02" db="EMBL/GenBank/DDBJ databases">
        <title>Genome analysis of coral dinoflagellate symbionts highlights evolutionary adaptations to a symbiotic lifestyle.</title>
        <authorList>
            <person name="Aranda M."/>
            <person name="Li Y."/>
            <person name="Liew Y.J."/>
            <person name="Baumgarten S."/>
            <person name="Simakov O."/>
            <person name="Wilson M."/>
            <person name="Piel J."/>
            <person name="Ashoor H."/>
            <person name="Bougouffa S."/>
            <person name="Bajic V.B."/>
            <person name="Ryu T."/>
            <person name="Ravasi T."/>
            <person name="Bayer T."/>
            <person name="Micklem G."/>
            <person name="Kim H."/>
            <person name="Bhak J."/>
            <person name="Lajeunesse T.C."/>
            <person name="Voolstra C.R."/>
        </authorList>
    </citation>
    <scope>NUCLEOTIDE SEQUENCE [LARGE SCALE GENOMIC DNA]</scope>
    <source>
        <strain evidence="7 8">CCMP2467</strain>
    </source>
</reference>
<dbReference type="OrthoDB" id="541276at2759"/>
<dbReference type="Pfam" id="PF00069">
    <property type="entry name" value="Pkinase"/>
    <property type="match status" value="1"/>
</dbReference>
<dbReference type="InterPro" id="IPR011009">
    <property type="entry name" value="Kinase-like_dom_sf"/>
</dbReference>
<dbReference type="Proteomes" id="UP000186817">
    <property type="component" value="Unassembled WGS sequence"/>
</dbReference>
<evidence type="ECO:0000313" key="8">
    <source>
        <dbReference type="Proteomes" id="UP000186817"/>
    </source>
</evidence>
<dbReference type="CDD" id="cd00180">
    <property type="entry name" value="PKc"/>
    <property type="match status" value="1"/>
</dbReference>
<dbReference type="InterPro" id="IPR008271">
    <property type="entry name" value="Ser/Thr_kinase_AS"/>
</dbReference>
<keyword evidence="8" id="KW-1185">Reference proteome</keyword>
<sequence>MLQIAAHFLLLSGLLVGQAARVELRHGEQEAFEELQRYRALDENEFQRFMAGENVSLLATSFSEDDTDLYLPREWQSKLSVVKKLGEGSFGKVFQCKVLCENYQETYVSVKLIVKKEPIVRQEIKVLESMRGVSDFCISAVGEPPFIDNSDGYWIMMPYMNGGELHDFLEKCRRNRGCINGDAEGRKDWTQVDRVFTTSYILGLFHDMVQGVKALHDKAGLHHIDLKPANVMLNCEGGNRCFAAVIDLGLACDPTKNGCGASGTPLYIPREVYLSDRAGTSLAKAAEIRLPRHLSQSIINIDNITKKKNIDITHVTGNFRYQLLYRNLPPFFRTTRDQLYNKIISYDVNTDGNVPHTQKVDTLVRAMLHMDWKKRPSLSSILAYVKGIVRDTVPVDNNAVGMVQYTPVQRYASVVIPTCLDQKETTTTTTYRYAAADGFYQPSGAVHHHEGPPRRPPPPPPAPHRRPPPPVPTTSSTPFHFTLQYDNRRRYNYDDRRRHDDGRRGFYDAAPDQQYEPARDRHGRPLVSPVLDEPTTTAFYDQPRRLPPPMHRRLNELVPGLRLLGQPTPAPREYNPNDYAPPAPREYNPNDYAPPGQPPIRLLHLPPRPSFLEAKARPHDMQEETEQEPEE</sequence>
<keyword evidence="1 3" id="KW-0547">Nucleotide-binding</keyword>
<feature type="compositionally biased region" description="Basic and acidic residues" evidence="4">
    <location>
        <begin position="486"/>
        <end position="506"/>
    </location>
</feature>
<dbReference type="Gene3D" id="3.30.200.20">
    <property type="entry name" value="Phosphorylase Kinase, domain 1"/>
    <property type="match status" value="1"/>
</dbReference>
<evidence type="ECO:0000256" key="5">
    <source>
        <dbReference type="SAM" id="SignalP"/>
    </source>
</evidence>
<dbReference type="PROSITE" id="PS00107">
    <property type="entry name" value="PROTEIN_KINASE_ATP"/>
    <property type="match status" value="1"/>
</dbReference>
<organism evidence="7 8">
    <name type="scientific">Symbiodinium microadriaticum</name>
    <name type="common">Dinoflagellate</name>
    <name type="synonym">Zooxanthella microadriatica</name>
    <dbReference type="NCBI Taxonomy" id="2951"/>
    <lineage>
        <taxon>Eukaryota</taxon>
        <taxon>Sar</taxon>
        <taxon>Alveolata</taxon>
        <taxon>Dinophyceae</taxon>
        <taxon>Suessiales</taxon>
        <taxon>Symbiodiniaceae</taxon>
        <taxon>Symbiodinium</taxon>
    </lineage>
</organism>
<dbReference type="SUPFAM" id="SSF56112">
    <property type="entry name" value="Protein kinase-like (PK-like)"/>
    <property type="match status" value="1"/>
</dbReference>
<gene>
    <name evidence="7" type="primary">cst-1</name>
    <name evidence="7" type="ORF">AK812_SmicGene19160</name>
</gene>
<evidence type="ECO:0000256" key="2">
    <source>
        <dbReference type="ARBA" id="ARBA00022840"/>
    </source>
</evidence>
<dbReference type="PROSITE" id="PS00108">
    <property type="entry name" value="PROTEIN_KINASE_ST"/>
    <property type="match status" value="1"/>
</dbReference>
<dbReference type="PANTHER" id="PTHR44167:SF24">
    <property type="entry name" value="SERINE_THREONINE-PROTEIN KINASE CHK2"/>
    <property type="match status" value="1"/>
</dbReference>
<dbReference type="Gene3D" id="1.10.510.10">
    <property type="entry name" value="Transferase(Phosphotransferase) domain 1"/>
    <property type="match status" value="1"/>
</dbReference>
<dbReference type="GO" id="GO:0044773">
    <property type="term" value="P:mitotic DNA damage checkpoint signaling"/>
    <property type="evidence" value="ECO:0007669"/>
    <property type="project" value="TreeGrafter"/>
</dbReference>
<feature type="domain" description="Protein kinase" evidence="6">
    <location>
        <begin position="79"/>
        <end position="389"/>
    </location>
</feature>
<keyword evidence="2 3" id="KW-0067">ATP-binding</keyword>
<name>A0A1Q9DTA8_SYMMI</name>
<accession>A0A1Q9DTA8</accession>
<feature type="region of interest" description="Disordered" evidence="4">
    <location>
        <begin position="564"/>
        <end position="631"/>
    </location>
</feature>
<evidence type="ECO:0000256" key="1">
    <source>
        <dbReference type="ARBA" id="ARBA00022741"/>
    </source>
</evidence>
<dbReference type="GO" id="GO:0005634">
    <property type="term" value="C:nucleus"/>
    <property type="evidence" value="ECO:0007669"/>
    <property type="project" value="TreeGrafter"/>
</dbReference>
<evidence type="ECO:0000313" key="7">
    <source>
        <dbReference type="EMBL" id="OLP98404.1"/>
    </source>
</evidence>
<keyword evidence="7" id="KW-0418">Kinase</keyword>